<reference evidence="1 2" key="1">
    <citation type="submission" date="2016-02" db="EMBL/GenBank/DDBJ databases">
        <title>Genome sequence of Halalkalicoccus paucihalophilus DSM 24557.</title>
        <authorList>
            <person name="Poehlein A."/>
            <person name="Daniel R."/>
        </authorList>
    </citation>
    <scope>NUCLEOTIDE SEQUENCE [LARGE SCALE GENOMIC DNA]</scope>
    <source>
        <strain evidence="1 2">DSM 24557</strain>
    </source>
</reference>
<dbReference type="RefSeq" id="WP_084383718.1">
    <property type="nucleotide sequence ID" value="NZ_LTAZ01000005.1"/>
</dbReference>
<proteinExistence type="predicted"/>
<name>A0A151AED2_9EURY</name>
<accession>A0A151AED2</accession>
<comment type="caution">
    <text evidence="1">The sequence shown here is derived from an EMBL/GenBank/DDBJ whole genome shotgun (WGS) entry which is preliminary data.</text>
</comment>
<dbReference type="InterPro" id="IPR036866">
    <property type="entry name" value="RibonucZ/Hydroxyglut_hydro"/>
</dbReference>
<dbReference type="PATRIC" id="fig|1008153.3.peg.2629"/>
<dbReference type="SUPFAM" id="SSF56281">
    <property type="entry name" value="Metallo-hydrolase/oxidoreductase"/>
    <property type="match status" value="1"/>
</dbReference>
<dbReference type="EMBL" id="LTAZ01000005">
    <property type="protein sequence ID" value="KYH25902.1"/>
    <property type="molecule type" value="Genomic_DNA"/>
</dbReference>
<dbReference type="Gene3D" id="3.60.15.10">
    <property type="entry name" value="Ribonuclease Z/Hydroxyacylglutathione hydrolase-like"/>
    <property type="match status" value="1"/>
</dbReference>
<dbReference type="Proteomes" id="UP000075321">
    <property type="component" value="Unassembled WGS sequence"/>
</dbReference>
<gene>
    <name evidence="1" type="ORF">HAPAU_25800</name>
</gene>
<dbReference type="AlphaFoldDB" id="A0A151AED2"/>
<keyword evidence="2" id="KW-1185">Reference proteome</keyword>
<evidence type="ECO:0008006" key="3">
    <source>
        <dbReference type="Google" id="ProtNLM"/>
    </source>
</evidence>
<sequence>MTHWHSDHAGLACRLVEAAGATIHLHSADAPLVGEMRGIHAKFGAGEAAAHLNQLAALDVVERTGEDPLSYRPRVADYPSDLNLTP</sequence>
<organism evidence="1 2">
    <name type="scientific">Halalkalicoccus paucihalophilus</name>
    <dbReference type="NCBI Taxonomy" id="1008153"/>
    <lineage>
        <taxon>Archaea</taxon>
        <taxon>Methanobacteriati</taxon>
        <taxon>Methanobacteriota</taxon>
        <taxon>Stenosarchaea group</taxon>
        <taxon>Halobacteria</taxon>
        <taxon>Halobacteriales</taxon>
        <taxon>Halococcaceae</taxon>
        <taxon>Halalkalicoccus</taxon>
    </lineage>
</organism>
<evidence type="ECO:0000313" key="2">
    <source>
        <dbReference type="Proteomes" id="UP000075321"/>
    </source>
</evidence>
<evidence type="ECO:0000313" key="1">
    <source>
        <dbReference type="EMBL" id="KYH25902.1"/>
    </source>
</evidence>
<protein>
    <recommendedName>
        <fullName evidence="3">MBL fold metallo-hydrolase</fullName>
    </recommendedName>
</protein>